<sequence>MRERNVQQFDAQRGGDVVADQSCLKHCKARQIMRGERHAKHGTNGFCGNEFQREHPRLVAFHHCARDPRQLHPGADRLPDCKPARAGERILLADAADEVGCDHKIAGLNILFVVKRKIEKHVSFP</sequence>
<name>A0A645EJP1_9ZZZZ</name>
<protein>
    <submittedName>
        <fullName evidence="1">Uncharacterized protein</fullName>
    </submittedName>
</protein>
<dbReference type="EMBL" id="VSSQ01048181">
    <property type="protein sequence ID" value="MPN02228.1"/>
    <property type="molecule type" value="Genomic_DNA"/>
</dbReference>
<evidence type="ECO:0000313" key="1">
    <source>
        <dbReference type="EMBL" id="MPN02228.1"/>
    </source>
</evidence>
<reference evidence="1" key="1">
    <citation type="submission" date="2019-08" db="EMBL/GenBank/DDBJ databases">
        <authorList>
            <person name="Kucharzyk K."/>
            <person name="Murdoch R.W."/>
            <person name="Higgins S."/>
            <person name="Loffler F."/>
        </authorList>
    </citation>
    <scope>NUCLEOTIDE SEQUENCE</scope>
</reference>
<comment type="caution">
    <text evidence="1">The sequence shown here is derived from an EMBL/GenBank/DDBJ whole genome shotgun (WGS) entry which is preliminary data.</text>
</comment>
<dbReference type="AlphaFoldDB" id="A0A645EJP1"/>
<organism evidence="1">
    <name type="scientific">bioreactor metagenome</name>
    <dbReference type="NCBI Taxonomy" id="1076179"/>
    <lineage>
        <taxon>unclassified sequences</taxon>
        <taxon>metagenomes</taxon>
        <taxon>ecological metagenomes</taxon>
    </lineage>
</organism>
<proteinExistence type="predicted"/>
<accession>A0A645EJP1</accession>
<gene>
    <name evidence="1" type="ORF">SDC9_149442</name>
</gene>